<dbReference type="AlphaFoldDB" id="A0A1U7Y654"/>
<gene>
    <name evidence="2" type="primary">LOC104243878</name>
</gene>
<evidence type="ECO:0000313" key="2">
    <source>
        <dbReference type="RefSeq" id="XP_009797441.1"/>
    </source>
</evidence>
<dbReference type="CDD" id="cd00303">
    <property type="entry name" value="retropepsin_like"/>
    <property type="match status" value="1"/>
</dbReference>
<dbReference type="eggNOG" id="KOG0017">
    <property type="taxonomic scope" value="Eukaryota"/>
</dbReference>
<keyword evidence="1" id="KW-1185">Reference proteome</keyword>
<accession>A0A1U7Y654</accession>
<evidence type="ECO:0000313" key="1">
    <source>
        <dbReference type="Proteomes" id="UP000189701"/>
    </source>
</evidence>
<organism evidence="1 2">
    <name type="scientific">Nicotiana sylvestris</name>
    <name type="common">Wood tobacco</name>
    <name type="synonym">South American tobacco</name>
    <dbReference type="NCBI Taxonomy" id="4096"/>
    <lineage>
        <taxon>Eukaryota</taxon>
        <taxon>Viridiplantae</taxon>
        <taxon>Streptophyta</taxon>
        <taxon>Embryophyta</taxon>
        <taxon>Tracheophyta</taxon>
        <taxon>Spermatophyta</taxon>
        <taxon>Magnoliopsida</taxon>
        <taxon>eudicotyledons</taxon>
        <taxon>Gunneridae</taxon>
        <taxon>Pentapetalae</taxon>
        <taxon>asterids</taxon>
        <taxon>lamiids</taxon>
        <taxon>Solanales</taxon>
        <taxon>Solanaceae</taxon>
        <taxon>Nicotianoideae</taxon>
        <taxon>Nicotianeae</taxon>
        <taxon>Nicotiana</taxon>
    </lineage>
</organism>
<dbReference type="Gene3D" id="2.40.70.10">
    <property type="entry name" value="Acid Proteases"/>
    <property type="match status" value="1"/>
</dbReference>
<name>A0A1U7Y654_NICSY</name>
<reference evidence="2" key="2">
    <citation type="submission" date="2025-08" db="UniProtKB">
        <authorList>
            <consortium name="RefSeq"/>
        </authorList>
    </citation>
    <scope>IDENTIFICATION</scope>
    <source>
        <tissue evidence="2">Leaf</tissue>
    </source>
</reference>
<reference evidence="1" key="1">
    <citation type="journal article" date="2013" name="Genome Biol.">
        <title>Reference genomes and transcriptomes of Nicotiana sylvestris and Nicotiana tomentosiformis.</title>
        <authorList>
            <person name="Sierro N."/>
            <person name="Battey J.N."/>
            <person name="Ouadi S."/>
            <person name="Bovet L."/>
            <person name="Goepfert S."/>
            <person name="Bakaher N."/>
            <person name="Peitsch M.C."/>
            <person name="Ivanov N.V."/>
        </authorList>
    </citation>
    <scope>NUCLEOTIDE SEQUENCE [LARGE SCALE GENOMIC DNA]</scope>
</reference>
<dbReference type="SUPFAM" id="SSF50630">
    <property type="entry name" value="Acid proteases"/>
    <property type="match status" value="1"/>
</dbReference>
<dbReference type="Pfam" id="PF08284">
    <property type="entry name" value="RVP_2"/>
    <property type="match status" value="1"/>
</dbReference>
<dbReference type="Proteomes" id="UP000189701">
    <property type="component" value="Unplaced"/>
</dbReference>
<protein>
    <submittedName>
        <fullName evidence="2">Uncharacterized protein LOC104243878</fullName>
    </submittedName>
</protein>
<proteinExistence type="predicted"/>
<dbReference type="RefSeq" id="XP_009797441.1">
    <property type="nucleotide sequence ID" value="XM_009799139.1"/>
</dbReference>
<dbReference type="InterPro" id="IPR021109">
    <property type="entry name" value="Peptidase_aspartic_dom_sf"/>
</dbReference>
<sequence>MREKLVQIQLQLQKFMEGMINMNERNLVTGKELMEMRATINKFSKKGNGTEIFRAEYSTENRGCLADIEPERRARDNHVNQQTTGYQTIRVTGYHEKRPLQVLIDTGSIHNFIDQDMAKKLGCKTSSIMAQSISVADGRRVQTASICKNLQWFLQGTTFSSNFLLSPLVNMDIVLGVQWLNTLGKILFNFRNRTIEFMYHGKKHVLSGATNQLKSTKAKTVNKIEGDNTRFLC</sequence>